<keyword evidence="1" id="KW-1133">Transmembrane helix</keyword>
<name>A0A0A8YBQ0_ARUDO</name>
<reference evidence="2" key="2">
    <citation type="journal article" date="2015" name="Data Brief">
        <title>Shoot transcriptome of the giant reed, Arundo donax.</title>
        <authorList>
            <person name="Barrero R.A."/>
            <person name="Guerrero F.D."/>
            <person name="Moolhuijzen P."/>
            <person name="Goolsby J.A."/>
            <person name="Tidwell J."/>
            <person name="Bellgard S.E."/>
            <person name="Bellgard M.I."/>
        </authorList>
    </citation>
    <scope>NUCLEOTIDE SEQUENCE</scope>
    <source>
        <tissue evidence="2">Shoot tissue taken approximately 20 cm above the soil surface</tissue>
    </source>
</reference>
<accession>A0A0A8YBQ0</accession>
<reference evidence="2" key="1">
    <citation type="submission" date="2014-09" db="EMBL/GenBank/DDBJ databases">
        <authorList>
            <person name="Magalhaes I.L.F."/>
            <person name="Oliveira U."/>
            <person name="Santos F.R."/>
            <person name="Vidigal T.H.D.A."/>
            <person name="Brescovit A.D."/>
            <person name="Santos A.J."/>
        </authorList>
    </citation>
    <scope>NUCLEOTIDE SEQUENCE</scope>
    <source>
        <tissue evidence="2">Shoot tissue taken approximately 20 cm above the soil surface</tissue>
    </source>
</reference>
<sequence length="38" mass="4521">MGRRFVLHVLLHVCPYVMLYSIFFMLNQNIYDTLMGIA</sequence>
<dbReference type="AlphaFoldDB" id="A0A0A8YBQ0"/>
<protein>
    <submittedName>
        <fullName evidence="2">Uncharacterized protein</fullName>
    </submittedName>
</protein>
<keyword evidence="1" id="KW-0472">Membrane</keyword>
<keyword evidence="1" id="KW-0812">Transmembrane</keyword>
<evidence type="ECO:0000256" key="1">
    <source>
        <dbReference type="SAM" id="Phobius"/>
    </source>
</evidence>
<feature type="transmembrane region" description="Helical" evidence="1">
    <location>
        <begin position="6"/>
        <end position="26"/>
    </location>
</feature>
<dbReference type="EMBL" id="GBRH01274489">
    <property type="protein sequence ID" value="JAD23406.1"/>
    <property type="molecule type" value="Transcribed_RNA"/>
</dbReference>
<proteinExistence type="predicted"/>
<evidence type="ECO:0000313" key="2">
    <source>
        <dbReference type="EMBL" id="JAD23406.1"/>
    </source>
</evidence>
<organism evidence="2">
    <name type="scientific">Arundo donax</name>
    <name type="common">Giant reed</name>
    <name type="synonym">Donax arundinaceus</name>
    <dbReference type="NCBI Taxonomy" id="35708"/>
    <lineage>
        <taxon>Eukaryota</taxon>
        <taxon>Viridiplantae</taxon>
        <taxon>Streptophyta</taxon>
        <taxon>Embryophyta</taxon>
        <taxon>Tracheophyta</taxon>
        <taxon>Spermatophyta</taxon>
        <taxon>Magnoliopsida</taxon>
        <taxon>Liliopsida</taxon>
        <taxon>Poales</taxon>
        <taxon>Poaceae</taxon>
        <taxon>PACMAD clade</taxon>
        <taxon>Arundinoideae</taxon>
        <taxon>Arundineae</taxon>
        <taxon>Arundo</taxon>
    </lineage>
</organism>